<dbReference type="Pfam" id="PF13532">
    <property type="entry name" value="2OG-FeII_Oxy_2"/>
    <property type="match status" value="1"/>
</dbReference>
<dbReference type="PANTHER" id="PTHR16557">
    <property type="entry name" value="ALKYLATED DNA REPAIR PROTEIN ALKB-RELATED"/>
    <property type="match status" value="1"/>
</dbReference>
<evidence type="ECO:0000256" key="5">
    <source>
        <dbReference type="ARBA" id="ARBA00023004"/>
    </source>
</evidence>
<evidence type="ECO:0000259" key="6">
    <source>
        <dbReference type="PROSITE" id="PS51471"/>
    </source>
</evidence>
<evidence type="ECO:0000256" key="3">
    <source>
        <dbReference type="ARBA" id="ARBA00022964"/>
    </source>
</evidence>
<gene>
    <name evidence="7" type="primary">alkB</name>
    <name evidence="7" type="ORF">GCM10008964_06370</name>
</gene>
<comment type="caution">
    <text evidence="7">The sequence shown here is derived from an EMBL/GenBank/DDBJ whole genome shotgun (WGS) entry which is preliminary data.</text>
</comment>
<evidence type="ECO:0000256" key="4">
    <source>
        <dbReference type="ARBA" id="ARBA00023002"/>
    </source>
</evidence>
<keyword evidence="5" id="KW-0408">Iron</keyword>
<dbReference type="RefSeq" id="WP_286303766.1">
    <property type="nucleotide sequence ID" value="NZ_AP027741.1"/>
</dbReference>
<dbReference type="InterPro" id="IPR027450">
    <property type="entry name" value="AlkB-like"/>
</dbReference>
<proteinExistence type="predicted"/>
<keyword evidence="8" id="KW-1185">Reference proteome</keyword>
<keyword evidence="3" id="KW-0223">Dioxygenase</keyword>
<keyword evidence="4" id="KW-0560">Oxidoreductase</keyword>
<accession>A0ABP3CX12</accession>
<dbReference type="InterPro" id="IPR005123">
    <property type="entry name" value="Oxoglu/Fe-dep_dioxygenase_dom"/>
</dbReference>
<evidence type="ECO:0000313" key="8">
    <source>
        <dbReference type="Proteomes" id="UP001501476"/>
    </source>
</evidence>
<dbReference type="Gene3D" id="2.60.120.590">
    <property type="entry name" value="Alpha-ketoglutarate-dependent dioxygenase AlkB-like"/>
    <property type="match status" value="1"/>
</dbReference>
<dbReference type="InterPro" id="IPR004574">
    <property type="entry name" value="Alkb"/>
</dbReference>
<sequence>MIKISDQSYLVKGAIKTQADELLTEIDRIISSSPLRQMQTKRGHYVGAKMTNCGEWGWVSDKKGYRYSRLDPLTNQAWPAMPTMFKALAMELASSVGFDHFQPDVCLINQYIPKVGMGLHQDKDEHDLSQPIVSLSLGVPAIFQFGGFKRSDQVNYHLLEHGDVVIWGGIDRLRFHGIQPLKLGHHPQTGQTRYNLTFRDTGNIID</sequence>
<dbReference type="InterPro" id="IPR037151">
    <property type="entry name" value="AlkB-like_sf"/>
</dbReference>
<dbReference type="Proteomes" id="UP001501476">
    <property type="component" value="Unassembled WGS sequence"/>
</dbReference>
<dbReference type="SUPFAM" id="SSF51197">
    <property type="entry name" value="Clavaminate synthase-like"/>
    <property type="match status" value="1"/>
</dbReference>
<comment type="cofactor">
    <cofactor evidence="1">
        <name>Fe(2+)</name>
        <dbReference type="ChEBI" id="CHEBI:29033"/>
    </cofactor>
</comment>
<reference evidence="8" key="1">
    <citation type="journal article" date="2019" name="Int. J. Syst. Evol. Microbiol.">
        <title>The Global Catalogue of Microorganisms (GCM) 10K type strain sequencing project: providing services to taxonomists for standard genome sequencing and annotation.</title>
        <authorList>
            <consortium name="The Broad Institute Genomics Platform"/>
            <consortium name="The Broad Institute Genome Sequencing Center for Infectious Disease"/>
            <person name="Wu L."/>
            <person name="Ma J."/>
        </authorList>
    </citation>
    <scope>NUCLEOTIDE SEQUENCE [LARGE SCALE GENOMIC DNA]</scope>
    <source>
        <strain evidence="8">JCM 6886</strain>
    </source>
</reference>
<feature type="domain" description="Fe2OG dioxygenase" evidence="6">
    <location>
        <begin position="102"/>
        <end position="202"/>
    </location>
</feature>
<dbReference type="PANTHER" id="PTHR16557:SF2">
    <property type="entry name" value="NUCLEIC ACID DIOXYGENASE ALKBH1"/>
    <property type="match status" value="1"/>
</dbReference>
<organism evidence="7 8">
    <name type="scientific">Methylophaga marina</name>
    <dbReference type="NCBI Taxonomy" id="45495"/>
    <lineage>
        <taxon>Bacteria</taxon>
        <taxon>Pseudomonadati</taxon>
        <taxon>Pseudomonadota</taxon>
        <taxon>Gammaproteobacteria</taxon>
        <taxon>Thiotrichales</taxon>
        <taxon>Piscirickettsiaceae</taxon>
        <taxon>Methylophaga</taxon>
    </lineage>
</organism>
<keyword evidence="2" id="KW-0479">Metal-binding</keyword>
<name>A0ABP3CX12_9GAMM</name>
<dbReference type="EMBL" id="BAAADG010000002">
    <property type="protein sequence ID" value="GAA0217585.1"/>
    <property type="molecule type" value="Genomic_DNA"/>
</dbReference>
<evidence type="ECO:0000256" key="2">
    <source>
        <dbReference type="ARBA" id="ARBA00022723"/>
    </source>
</evidence>
<dbReference type="PROSITE" id="PS51471">
    <property type="entry name" value="FE2OG_OXY"/>
    <property type="match status" value="1"/>
</dbReference>
<protein>
    <submittedName>
        <fullName evidence="7">DNA oxidative demethylase AlkB</fullName>
    </submittedName>
</protein>
<dbReference type="NCBIfam" id="NF011930">
    <property type="entry name" value="PRK15401.1"/>
    <property type="match status" value="1"/>
</dbReference>
<evidence type="ECO:0000313" key="7">
    <source>
        <dbReference type="EMBL" id="GAA0217585.1"/>
    </source>
</evidence>
<evidence type="ECO:0000256" key="1">
    <source>
        <dbReference type="ARBA" id="ARBA00001954"/>
    </source>
</evidence>